<feature type="compositionally biased region" description="Basic and acidic residues" evidence="1">
    <location>
        <begin position="73"/>
        <end position="85"/>
    </location>
</feature>
<dbReference type="InterPro" id="IPR000637">
    <property type="entry name" value="HMGI/Y_DNA-bd_CS"/>
</dbReference>
<feature type="region of interest" description="Disordered" evidence="1">
    <location>
        <begin position="73"/>
        <end position="95"/>
    </location>
</feature>
<feature type="region of interest" description="Disordered" evidence="1">
    <location>
        <begin position="1"/>
        <end position="59"/>
    </location>
</feature>
<accession>A0A160FWB2</accession>
<dbReference type="OrthoDB" id="9087878at2"/>
<organism evidence="2 3">
    <name type="scientific">Paraburkholderia phytofirmans OLGA172</name>
    <dbReference type="NCBI Taxonomy" id="1417228"/>
    <lineage>
        <taxon>Bacteria</taxon>
        <taxon>Pseudomonadati</taxon>
        <taxon>Pseudomonadota</taxon>
        <taxon>Betaproteobacteria</taxon>
        <taxon>Burkholderiales</taxon>
        <taxon>Burkholderiaceae</taxon>
        <taxon>Paraburkholderia</taxon>
    </lineage>
</organism>
<evidence type="ECO:0000313" key="2">
    <source>
        <dbReference type="EMBL" id="ANB77709.1"/>
    </source>
</evidence>
<evidence type="ECO:0000256" key="1">
    <source>
        <dbReference type="SAM" id="MobiDB-lite"/>
    </source>
</evidence>
<sequence length="177" mass="19867">MPSPANDKVTGTTEKRGRGRPRKPDAMSNAERQAAWRARHGARTKSVTVTKNTPPPADAHDALVRECEQLRGEPVQARRELETVSRAKPSAQAPSDVATVLGRLPRQEAADSGERRLNLTMTGTQFFALERLVAHFGLSRRAVIERLIDWADDTFSRSLYDDEAAFNRYVDRDRNEK</sequence>
<dbReference type="AlphaFoldDB" id="A0A160FWB2"/>
<proteinExistence type="predicted"/>
<keyword evidence="2" id="KW-0614">Plasmid</keyword>
<keyword evidence="3" id="KW-1185">Reference proteome</keyword>
<dbReference type="KEGG" id="buz:AYM40_35585"/>
<geneLocation type="plasmid" evidence="3">
    <name>polga1</name>
</geneLocation>
<dbReference type="EMBL" id="CP014580">
    <property type="protein sequence ID" value="ANB77709.1"/>
    <property type="molecule type" value="Genomic_DNA"/>
</dbReference>
<reference evidence="2 3" key="1">
    <citation type="journal article" date="2016" name="Gene">
        <title>PacBio SMRT assembly of a complex multi-replicon genome reveals chlorocatechol degradative operon in a region of genome plasticity.</title>
        <authorList>
            <person name="Ricker N."/>
            <person name="Shen S.Y."/>
            <person name="Goordial J."/>
            <person name="Jin S."/>
            <person name="Fulthorpe R.R."/>
        </authorList>
    </citation>
    <scope>NUCLEOTIDE SEQUENCE [LARGE SCALE GENOMIC DNA]</scope>
    <source>
        <strain evidence="2 3">OLGA172</strain>
        <plasmid evidence="3">polga1</plasmid>
    </source>
</reference>
<dbReference type="RefSeq" id="WP_063500923.1">
    <property type="nucleotide sequence ID" value="NZ_CP014580.1"/>
</dbReference>
<dbReference type="Proteomes" id="UP000076852">
    <property type="component" value="Plasmid pOLGA1"/>
</dbReference>
<protein>
    <submittedName>
        <fullName evidence="2">Uncharacterized protein</fullName>
    </submittedName>
</protein>
<name>A0A160FWB2_9BURK</name>
<gene>
    <name evidence="2" type="ORF">AYM40_35585</name>
</gene>
<dbReference type="PROSITE" id="PS00354">
    <property type="entry name" value="HMGI_Y"/>
    <property type="match status" value="1"/>
</dbReference>
<dbReference type="GO" id="GO:0006355">
    <property type="term" value="P:regulation of DNA-templated transcription"/>
    <property type="evidence" value="ECO:0007669"/>
    <property type="project" value="InterPro"/>
</dbReference>
<evidence type="ECO:0000313" key="3">
    <source>
        <dbReference type="Proteomes" id="UP000076852"/>
    </source>
</evidence>